<reference evidence="3 4" key="1">
    <citation type="submission" date="2018-01" db="EMBL/GenBank/DDBJ databases">
        <title>Draft genome sequence of Streptomyces sp. 13K301.</title>
        <authorList>
            <person name="Sahin N."/>
            <person name="Saygin H."/>
            <person name="Ay H."/>
        </authorList>
    </citation>
    <scope>NUCLEOTIDE SEQUENCE [LARGE SCALE GENOMIC DNA]</scope>
    <source>
        <strain evidence="3 4">13K301</strain>
    </source>
</reference>
<feature type="domain" description="CHAT" evidence="1">
    <location>
        <begin position="128"/>
        <end position="260"/>
    </location>
</feature>
<dbReference type="Proteomes" id="UP000235943">
    <property type="component" value="Unassembled WGS sequence"/>
</dbReference>
<organism evidence="3 4">
    <name type="scientific">Streptomyces cahuitamycinicus</name>
    <dbReference type="NCBI Taxonomy" id="2070367"/>
    <lineage>
        <taxon>Bacteria</taxon>
        <taxon>Bacillati</taxon>
        <taxon>Actinomycetota</taxon>
        <taxon>Actinomycetes</taxon>
        <taxon>Kitasatosporales</taxon>
        <taxon>Streptomycetaceae</taxon>
        <taxon>Streptomyces</taxon>
    </lineage>
</organism>
<evidence type="ECO:0000313" key="4">
    <source>
        <dbReference type="Proteomes" id="UP000235943"/>
    </source>
</evidence>
<dbReference type="Pfam" id="PF19955">
    <property type="entry name" value="EAD1"/>
    <property type="match status" value="1"/>
</dbReference>
<proteinExistence type="predicted"/>
<accession>A0A2N8TWM0</accession>
<evidence type="ECO:0000259" key="2">
    <source>
        <dbReference type="Pfam" id="PF19955"/>
    </source>
</evidence>
<protein>
    <recommendedName>
        <fullName evidence="5">CHAT domain-containing protein</fullName>
    </recommendedName>
</protein>
<sequence>MTTGEEAAEAPLLPEEIRALATVYNTPSRAEVLLRGAGYPADALPYAPSTLSEYWEQVSLNLATGVMADGRRSILARARERYPHHPVFRGAVASAPKSCPPVRTPGAGAGRLKVMVLGAEPARRGAVRAAAELREIQSEAGDGLDVIACPAATPSDLEQIRRELPDILHLACHVSQEALLLEDHDGESHALPATDLAETLRLAAEHHQLRLRALLLRSCDGEEIARLFTSVADVVIAHRGALDADCSTLFAAAFYRELASRTGPLLTSEHLSAVAHIAAQDVVNRAGLCRSLRADLIVLPRTI</sequence>
<dbReference type="AlphaFoldDB" id="A0A2N8TWM0"/>
<gene>
    <name evidence="3" type="ORF">C1J00_04160</name>
</gene>
<feature type="domain" description="Effector-associated" evidence="2">
    <location>
        <begin position="15"/>
        <end position="93"/>
    </location>
</feature>
<dbReference type="RefSeq" id="WP_102907663.1">
    <property type="nucleotide sequence ID" value="NZ_POUC01000016.1"/>
</dbReference>
<dbReference type="EMBL" id="POUC01000016">
    <property type="protein sequence ID" value="PNG23405.1"/>
    <property type="molecule type" value="Genomic_DNA"/>
</dbReference>
<keyword evidence="4" id="KW-1185">Reference proteome</keyword>
<dbReference type="OrthoDB" id="4331324at2"/>
<evidence type="ECO:0000313" key="3">
    <source>
        <dbReference type="EMBL" id="PNG23405.1"/>
    </source>
</evidence>
<evidence type="ECO:0008006" key="5">
    <source>
        <dbReference type="Google" id="ProtNLM"/>
    </source>
</evidence>
<comment type="caution">
    <text evidence="3">The sequence shown here is derived from an EMBL/GenBank/DDBJ whole genome shotgun (WGS) entry which is preliminary data.</text>
</comment>
<dbReference type="InterPro" id="IPR024983">
    <property type="entry name" value="CHAT_dom"/>
</dbReference>
<dbReference type="InterPro" id="IPR045430">
    <property type="entry name" value="EAD1"/>
</dbReference>
<name>A0A2N8TWM0_9ACTN</name>
<dbReference type="Pfam" id="PF12770">
    <property type="entry name" value="CHAT"/>
    <property type="match status" value="1"/>
</dbReference>
<evidence type="ECO:0000259" key="1">
    <source>
        <dbReference type="Pfam" id="PF12770"/>
    </source>
</evidence>